<feature type="region of interest" description="Disordered" evidence="1">
    <location>
        <begin position="179"/>
        <end position="201"/>
    </location>
</feature>
<dbReference type="Proteomes" id="UP000249619">
    <property type="component" value="Unassembled WGS sequence"/>
</dbReference>
<organism evidence="2 3">
    <name type="scientific">Stemphylium lycopersici</name>
    <name type="common">Tomato gray leaf spot disease fungus</name>
    <name type="synonym">Thyrospora lycopersici</name>
    <dbReference type="NCBI Taxonomy" id="183478"/>
    <lineage>
        <taxon>Eukaryota</taxon>
        <taxon>Fungi</taxon>
        <taxon>Dikarya</taxon>
        <taxon>Ascomycota</taxon>
        <taxon>Pezizomycotina</taxon>
        <taxon>Dothideomycetes</taxon>
        <taxon>Pleosporomycetidae</taxon>
        <taxon>Pleosporales</taxon>
        <taxon>Pleosporineae</taxon>
        <taxon>Pleosporaceae</taxon>
        <taxon>Stemphylium</taxon>
    </lineage>
</organism>
<keyword evidence="3" id="KW-1185">Reference proteome</keyword>
<dbReference type="EMBL" id="QGDH01000010">
    <property type="protein sequence ID" value="RAR15566.1"/>
    <property type="molecule type" value="Genomic_DNA"/>
</dbReference>
<dbReference type="PANTHER" id="PTHR42115:SF1">
    <property type="entry name" value="BETA-SYNTHASE (BETA-THIONASE), PUTATIVE (AFU_ORTHOLOGUE AFUA_3G08420)-RELATED"/>
    <property type="match status" value="1"/>
</dbReference>
<keyword evidence="2" id="KW-0547">Nucleotide-binding</keyword>
<dbReference type="Gene3D" id="3.10.580.10">
    <property type="entry name" value="CBS-domain"/>
    <property type="match status" value="1"/>
</dbReference>
<dbReference type="PANTHER" id="PTHR42115">
    <property type="entry name" value="BETA-SYNTHASE (BETA-THIONASE), PUTATIVE (AFU_ORTHOLOGUE AFUA_3G08420)-RELATED"/>
    <property type="match status" value="1"/>
</dbReference>
<sequence length="564" mass="62326">MATEATAANGTPNGDYQAVWANKYRGATVEDLDPPPALSVQPTDPISWALMSGLERDYTHLTVIAQANRALLGYISIPHLQQLLKEGKVKDSDPVEEAMHKFQRRGRRYKVITTETPLEELEDFFSGGVDGSGKQEFAVHTVLPQAWRRTAQQTLPRQAHILPAVVNFQNRLRWYAQTSSKAQTGAGTTTPVPDNADPPKSKPPFYFEAGYALFAKRPSRPFPPPFLSLPSTSFSEPLSTHNKSRDRRPTVNGQMIRGVTNGDDAVLVSESFIAANDGVGAWATREKGHAALWSRLIAHFWSLEVESATYNSTKPPNPITYLQTAYDLTQQATSKPNEWHGTTTVCGALLSADNEKPDHPVLYVTQIGDSKILVIRPSTREVVYRTQEQWHWFDCPRQLGTNSPDTPNQNAVLDRVEIQEEDVVVAMTDGVVDNLWEHEIVENVCDSMDEWSGDKDKESEDQTYADGMHFVAQRLVNAAREIAQDPFAESPYMEKAIDEGLSIEGVSWLLSANGAKGELIDWDFATILSAPAILSYHATVAPTPRSCVIALTKGKRNPSTVAGS</sequence>
<comment type="caution">
    <text evidence="2">The sequence shown here is derived from an EMBL/GenBank/DDBJ whole genome shotgun (WGS) entry which is preliminary data.</text>
</comment>
<name>A0A364NE65_STELY</name>
<feature type="compositionally biased region" description="Polar residues" evidence="1">
    <location>
        <begin position="179"/>
        <end position="192"/>
    </location>
</feature>
<keyword evidence="2" id="KW-0347">Helicase</keyword>
<dbReference type="SUPFAM" id="SSF54631">
    <property type="entry name" value="CBS-domain pair"/>
    <property type="match status" value="1"/>
</dbReference>
<proteinExistence type="predicted"/>
<dbReference type="GO" id="GO:0017111">
    <property type="term" value="F:ribonucleoside triphosphate phosphatase activity"/>
    <property type="evidence" value="ECO:0007669"/>
    <property type="project" value="UniProtKB-EC"/>
</dbReference>
<evidence type="ECO:0000313" key="2">
    <source>
        <dbReference type="EMBL" id="RAR15566.1"/>
    </source>
</evidence>
<accession>A0A364NE65</accession>
<dbReference type="AlphaFoldDB" id="A0A364NE65"/>
<keyword evidence="2" id="KW-0378">Hydrolase</keyword>
<evidence type="ECO:0000256" key="1">
    <source>
        <dbReference type="SAM" id="MobiDB-lite"/>
    </source>
</evidence>
<dbReference type="GO" id="GO:0004386">
    <property type="term" value="F:helicase activity"/>
    <property type="evidence" value="ECO:0007669"/>
    <property type="project" value="UniProtKB-KW"/>
</dbReference>
<protein>
    <submittedName>
        <fullName evidence="2">Pre-mrna splicing factor atp-dependent rna helicase prp16</fullName>
        <ecNumber evidence="2">3.6.1.15</ecNumber>
    </submittedName>
</protein>
<dbReference type="Gene3D" id="3.60.40.10">
    <property type="entry name" value="PPM-type phosphatase domain"/>
    <property type="match status" value="1"/>
</dbReference>
<dbReference type="SUPFAM" id="SSF81606">
    <property type="entry name" value="PP2C-like"/>
    <property type="match status" value="1"/>
</dbReference>
<dbReference type="InterPro" id="IPR036457">
    <property type="entry name" value="PPM-type-like_dom_sf"/>
</dbReference>
<dbReference type="InterPro" id="IPR046342">
    <property type="entry name" value="CBS_dom_sf"/>
</dbReference>
<reference evidence="3" key="1">
    <citation type="submission" date="2018-05" db="EMBL/GenBank/DDBJ databases">
        <title>Draft genome sequence of Stemphylium lycopersici strain CIDEFI 213.</title>
        <authorList>
            <person name="Medina R."/>
            <person name="Franco M.E.E."/>
            <person name="Lucentini C.G."/>
            <person name="Saparrat M.C.N."/>
            <person name="Balatti P.A."/>
        </authorList>
    </citation>
    <scope>NUCLEOTIDE SEQUENCE [LARGE SCALE GENOMIC DNA]</scope>
    <source>
        <strain evidence="3">CIDEFI 213</strain>
    </source>
</reference>
<gene>
    <name evidence="2" type="ORF">DDE83_001016</name>
</gene>
<keyword evidence="2" id="KW-0067">ATP-binding</keyword>
<dbReference type="EC" id="3.6.1.15" evidence="2"/>
<dbReference type="STRING" id="183478.A0A364NE65"/>
<dbReference type="FunFam" id="3.60.40.10:FF:000118">
    <property type="entry name" value="Phosphatase 2C-like domain-containing protein"/>
    <property type="match status" value="1"/>
</dbReference>
<evidence type="ECO:0000313" key="3">
    <source>
        <dbReference type="Proteomes" id="UP000249619"/>
    </source>
</evidence>